<gene>
    <name evidence="1" type="ORF">Z518_02003</name>
</gene>
<dbReference type="RefSeq" id="XP_013274486.1">
    <property type="nucleotide sequence ID" value="XM_013419032.1"/>
</dbReference>
<name>A0A0D2JDQ8_9EURO</name>
<evidence type="ECO:0000313" key="1">
    <source>
        <dbReference type="EMBL" id="KIX07350.1"/>
    </source>
</evidence>
<evidence type="ECO:0000313" key="2">
    <source>
        <dbReference type="Proteomes" id="UP000053617"/>
    </source>
</evidence>
<dbReference type="EMBL" id="KN847476">
    <property type="protein sequence ID" value="KIX07350.1"/>
    <property type="molecule type" value="Genomic_DNA"/>
</dbReference>
<dbReference type="HOGENOM" id="CLU_1723358_0_0_1"/>
<dbReference type="VEuPathDB" id="FungiDB:Z518_02003"/>
<reference evidence="1 2" key="1">
    <citation type="submission" date="2015-01" db="EMBL/GenBank/DDBJ databases">
        <title>The Genome Sequence of Rhinocladiella mackenzie CBS 650.93.</title>
        <authorList>
            <consortium name="The Broad Institute Genomics Platform"/>
            <person name="Cuomo C."/>
            <person name="de Hoog S."/>
            <person name="Gorbushina A."/>
            <person name="Stielow B."/>
            <person name="Teixiera M."/>
            <person name="Abouelleil A."/>
            <person name="Chapman S.B."/>
            <person name="Priest M."/>
            <person name="Young S.K."/>
            <person name="Wortman J."/>
            <person name="Nusbaum C."/>
            <person name="Birren B."/>
        </authorList>
    </citation>
    <scope>NUCLEOTIDE SEQUENCE [LARGE SCALE GENOMIC DNA]</scope>
    <source>
        <strain evidence="1 2">CBS 650.93</strain>
    </source>
</reference>
<protein>
    <submittedName>
        <fullName evidence="1">Uncharacterized protein</fullName>
    </submittedName>
</protein>
<keyword evidence="2" id="KW-1185">Reference proteome</keyword>
<dbReference type="AlphaFoldDB" id="A0A0D2JDQ8"/>
<sequence>MNQIPLSFACGLYDRLVPLATGQVKRAGISLIFLDIHHPREIFDRMTGNHGFDASELSSSEYITRYAAGDVEKPRIYGQPSSSPPMKTLNITKNGWQKSLSKMLQDDELDAIISPDKPSSMKEASYLRPLFPNFKVVEMEYFKKTGIFLSCT</sequence>
<organism evidence="1 2">
    <name type="scientific">Rhinocladiella mackenziei CBS 650.93</name>
    <dbReference type="NCBI Taxonomy" id="1442369"/>
    <lineage>
        <taxon>Eukaryota</taxon>
        <taxon>Fungi</taxon>
        <taxon>Dikarya</taxon>
        <taxon>Ascomycota</taxon>
        <taxon>Pezizomycotina</taxon>
        <taxon>Eurotiomycetes</taxon>
        <taxon>Chaetothyriomycetidae</taxon>
        <taxon>Chaetothyriales</taxon>
        <taxon>Herpotrichiellaceae</taxon>
        <taxon>Rhinocladiella</taxon>
    </lineage>
</organism>
<dbReference type="OrthoDB" id="2093528at2759"/>
<proteinExistence type="predicted"/>
<dbReference type="GeneID" id="25290074"/>
<accession>A0A0D2JDQ8</accession>
<dbReference type="Proteomes" id="UP000053617">
    <property type="component" value="Unassembled WGS sequence"/>
</dbReference>